<evidence type="ECO:0000313" key="1">
    <source>
        <dbReference type="EMBL" id="RHF75046.1"/>
    </source>
</evidence>
<protein>
    <submittedName>
        <fullName evidence="1">Uncharacterized protein</fullName>
    </submittedName>
</protein>
<name>A0A414Q2L5_FUSMR</name>
<organism evidence="1 2">
    <name type="scientific">Fusobacterium mortiferum</name>
    <dbReference type="NCBI Taxonomy" id="850"/>
    <lineage>
        <taxon>Bacteria</taxon>
        <taxon>Fusobacteriati</taxon>
        <taxon>Fusobacteriota</taxon>
        <taxon>Fusobacteriia</taxon>
        <taxon>Fusobacteriales</taxon>
        <taxon>Fusobacteriaceae</taxon>
        <taxon>Fusobacterium</taxon>
    </lineage>
</organism>
<reference evidence="1 2" key="1">
    <citation type="submission" date="2018-08" db="EMBL/GenBank/DDBJ databases">
        <title>A genome reference for cultivated species of the human gut microbiota.</title>
        <authorList>
            <person name="Zou Y."/>
            <person name="Xue W."/>
            <person name="Luo G."/>
        </authorList>
    </citation>
    <scope>NUCLEOTIDE SEQUENCE [LARGE SCALE GENOMIC DNA]</scope>
    <source>
        <strain evidence="1 2">AM25-1</strain>
    </source>
</reference>
<sequence length="359" mass="42315">MVGLDRAAVWVQLEVEADLVILGIQKRFTDVKPKKLAGNTQTFKLNENNLNEIRVKEKLGKTLVKIDFSYSKYGKENNLYPLENEISKIIVEEKLIDIIEDISLIKITRSDLNYDFIEVCTQEAVKSFYEYHNIISTFYKSLRRAISHQQGVRFENYDLNLDFFYSTGFIFQMNPGWKMRLYSKTHEHNKKNSQNKIFGGNIRLEHRLTSTALNYFCKSSRVSEISIDILKEKVLKKIGVQLFKYLEAEIQRDIDILEVKLKDYTSRTLPLLVRDLQEHILDEETVNYVVTKLATTSERQIKRYRQKIKVALEEFQNKGSPKRSNFGNIERLEFFINKILLYQVKVKCKYKERLTFNAT</sequence>
<evidence type="ECO:0000313" key="2">
    <source>
        <dbReference type="Proteomes" id="UP000284676"/>
    </source>
</evidence>
<proteinExistence type="predicted"/>
<dbReference type="RefSeq" id="WP_118233911.1">
    <property type="nucleotide sequence ID" value="NZ_QRHL01000001.1"/>
</dbReference>
<dbReference type="EMBL" id="QRHL01000001">
    <property type="protein sequence ID" value="RHF75046.1"/>
    <property type="molecule type" value="Genomic_DNA"/>
</dbReference>
<accession>A0A414Q2L5</accession>
<dbReference type="AlphaFoldDB" id="A0A414Q2L5"/>
<dbReference type="Proteomes" id="UP000284676">
    <property type="component" value="Unassembled WGS sequence"/>
</dbReference>
<gene>
    <name evidence="1" type="ORF">DW663_01245</name>
</gene>
<comment type="caution">
    <text evidence="1">The sequence shown here is derived from an EMBL/GenBank/DDBJ whole genome shotgun (WGS) entry which is preliminary data.</text>
</comment>